<protein>
    <submittedName>
        <fullName evidence="2">Kinase-like domain-containing protein</fullName>
    </submittedName>
</protein>
<dbReference type="AlphaFoldDB" id="A0A8H3M9P6"/>
<comment type="caution">
    <text evidence="2">The sequence shown here is derived from an EMBL/GenBank/DDBJ whole genome shotgun (WGS) entry which is preliminary data.</text>
</comment>
<organism evidence="2 3">
    <name type="scientific">Rhizophagus clarus</name>
    <dbReference type="NCBI Taxonomy" id="94130"/>
    <lineage>
        <taxon>Eukaryota</taxon>
        <taxon>Fungi</taxon>
        <taxon>Fungi incertae sedis</taxon>
        <taxon>Mucoromycota</taxon>
        <taxon>Glomeromycotina</taxon>
        <taxon>Glomeromycetes</taxon>
        <taxon>Glomerales</taxon>
        <taxon>Glomeraceae</taxon>
        <taxon>Rhizophagus</taxon>
    </lineage>
</organism>
<dbReference type="InterPro" id="IPR011009">
    <property type="entry name" value="Kinase-like_dom_sf"/>
</dbReference>
<keyword evidence="2" id="KW-0808">Transferase</keyword>
<dbReference type="GO" id="GO:0004674">
    <property type="term" value="F:protein serine/threonine kinase activity"/>
    <property type="evidence" value="ECO:0007669"/>
    <property type="project" value="TreeGrafter"/>
</dbReference>
<dbReference type="Proteomes" id="UP000615446">
    <property type="component" value="Unassembled WGS sequence"/>
</dbReference>
<dbReference type="InterPro" id="IPR051681">
    <property type="entry name" value="Ser/Thr_Kinases-Pseudokinases"/>
</dbReference>
<dbReference type="InterPro" id="IPR001245">
    <property type="entry name" value="Ser-Thr/Tyr_kinase_cat_dom"/>
</dbReference>
<reference evidence="2" key="1">
    <citation type="submission" date="2019-10" db="EMBL/GenBank/DDBJ databases">
        <title>Conservation and host-specific expression of non-tandemly repeated heterogenous ribosome RNA gene in arbuscular mycorrhizal fungi.</title>
        <authorList>
            <person name="Maeda T."/>
            <person name="Kobayashi Y."/>
            <person name="Nakagawa T."/>
            <person name="Ezawa T."/>
            <person name="Yamaguchi K."/>
            <person name="Bino T."/>
            <person name="Nishimoto Y."/>
            <person name="Shigenobu S."/>
            <person name="Kawaguchi M."/>
        </authorList>
    </citation>
    <scope>NUCLEOTIDE SEQUENCE</scope>
    <source>
        <strain evidence="2">HR1</strain>
    </source>
</reference>
<dbReference type="PROSITE" id="PS50011">
    <property type="entry name" value="PROTEIN_KINASE_DOM"/>
    <property type="match status" value="1"/>
</dbReference>
<evidence type="ECO:0000259" key="1">
    <source>
        <dbReference type="PROSITE" id="PS50011"/>
    </source>
</evidence>
<gene>
    <name evidence="2" type="ORF">RCL2_002689500</name>
</gene>
<dbReference type="EMBL" id="BLAL01000285">
    <property type="protein sequence ID" value="GET00441.1"/>
    <property type="molecule type" value="Genomic_DNA"/>
</dbReference>
<dbReference type="PANTHER" id="PTHR44329">
    <property type="entry name" value="SERINE/THREONINE-PROTEIN KINASE TNNI3K-RELATED"/>
    <property type="match status" value="1"/>
</dbReference>
<keyword evidence="2" id="KW-0418">Kinase</keyword>
<dbReference type="GO" id="GO:0005524">
    <property type="term" value="F:ATP binding"/>
    <property type="evidence" value="ECO:0007669"/>
    <property type="project" value="InterPro"/>
</dbReference>
<evidence type="ECO:0000313" key="3">
    <source>
        <dbReference type="Proteomes" id="UP000615446"/>
    </source>
</evidence>
<name>A0A8H3M9P6_9GLOM</name>
<evidence type="ECO:0000313" key="2">
    <source>
        <dbReference type="EMBL" id="GET00441.1"/>
    </source>
</evidence>
<proteinExistence type="predicted"/>
<dbReference type="Gene3D" id="1.10.510.10">
    <property type="entry name" value="Transferase(Phosphotransferase) domain 1"/>
    <property type="match status" value="1"/>
</dbReference>
<accession>A0A8H3M9P6</accession>
<feature type="domain" description="Protein kinase" evidence="1">
    <location>
        <begin position="27"/>
        <end position="287"/>
    </location>
</feature>
<dbReference type="SUPFAM" id="SSF56112">
    <property type="entry name" value="Protein kinase-like (PK-like)"/>
    <property type="match status" value="1"/>
</dbReference>
<dbReference type="OrthoDB" id="544350at2759"/>
<sequence>MHLLCDNEDINKFIRNKDLKWISYNEFTNVRYLDKGGFSTVYKATWLDGNKEVVLKCFNHLNSAKDLKKFLNEWEHHYECLNSNAIIYIYGLTKDPTTSNYLVVMDYANEGNIRSCLTKILENDWKIRLYLLFGIISGLNEIHHQDLIHCDIHDGNILIHENEMIQVYISDLGLSQSIKSLFKRDNDNIYGVMSFMAPEVLRGKPYIQASDIYSFSMIMWELTSGISPFNDRAHDQQLALSICNGERPVIINNAPRCYLDLMIKCWDDDPLKRPSASEILNIIKEWIFLPLDKDIENIGEELKSNIIEFMNTPIEHKLITEPHPQAYSTSRLFDFTGGKSYIIVSNSECLDCNIDGTYK</sequence>
<dbReference type="InterPro" id="IPR000719">
    <property type="entry name" value="Prot_kinase_dom"/>
</dbReference>
<dbReference type="Pfam" id="PF07714">
    <property type="entry name" value="PK_Tyr_Ser-Thr"/>
    <property type="match status" value="1"/>
</dbReference>